<dbReference type="PANTHER" id="PTHR43072:SF23">
    <property type="entry name" value="UPF0039 PROTEIN C11D3.02C"/>
    <property type="match status" value="1"/>
</dbReference>
<name>A0A6J7I383_9ZZZZ</name>
<organism evidence="6">
    <name type="scientific">freshwater metagenome</name>
    <dbReference type="NCBI Taxonomy" id="449393"/>
    <lineage>
        <taxon>unclassified sequences</taxon>
        <taxon>metagenomes</taxon>
        <taxon>ecological metagenomes</taxon>
    </lineage>
</organism>
<dbReference type="Gene3D" id="3.40.630.30">
    <property type="match status" value="1"/>
</dbReference>
<sequence length="162" mass="18003">MQIRPAVPQDASEMMAIYNPVVLTSTATFDLVPRSLAEQEEWIEDRSGARIVLVAVNSDGRVVGYSALSPYRDRAAYSTTVEDSVYVHEEFQQLGVGKLLLGSLIETARSHGFHAMMARIVASHEASIALHAQCGFEEVGYEREVGRKFSKWLDVTLMELLL</sequence>
<dbReference type="InterPro" id="IPR000182">
    <property type="entry name" value="GNAT_dom"/>
</dbReference>
<proteinExistence type="predicted"/>
<evidence type="ECO:0000313" key="4">
    <source>
        <dbReference type="EMBL" id="CAB4529594.1"/>
    </source>
</evidence>
<dbReference type="CDD" id="cd04301">
    <property type="entry name" value="NAT_SF"/>
    <property type="match status" value="1"/>
</dbReference>
<gene>
    <name evidence="4" type="ORF">UFOPK1358_00052</name>
    <name evidence="5" type="ORF">UFOPK2766_01623</name>
    <name evidence="6" type="ORF">UFOPK3519_02152</name>
</gene>
<dbReference type="AlphaFoldDB" id="A0A6J7I383"/>
<dbReference type="EMBL" id="CAFBMG010000306">
    <property type="protein sequence ID" value="CAB4925212.1"/>
    <property type="molecule type" value="Genomic_DNA"/>
</dbReference>
<dbReference type="Pfam" id="PF00583">
    <property type="entry name" value="Acetyltransf_1"/>
    <property type="match status" value="1"/>
</dbReference>
<evidence type="ECO:0000259" key="3">
    <source>
        <dbReference type="PROSITE" id="PS51186"/>
    </source>
</evidence>
<evidence type="ECO:0000256" key="1">
    <source>
        <dbReference type="ARBA" id="ARBA00022679"/>
    </source>
</evidence>
<accession>A0A6J7I383</accession>
<dbReference type="PROSITE" id="PS51186">
    <property type="entry name" value="GNAT"/>
    <property type="match status" value="1"/>
</dbReference>
<keyword evidence="1" id="KW-0808">Transferase</keyword>
<keyword evidence="2" id="KW-0012">Acyltransferase</keyword>
<evidence type="ECO:0000313" key="6">
    <source>
        <dbReference type="EMBL" id="CAB4925212.1"/>
    </source>
</evidence>
<dbReference type="GO" id="GO:0016747">
    <property type="term" value="F:acyltransferase activity, transferring groups other than amino-acyl groups"/>
    <property type="evidence" value="ECO:0007669"/>
    <property type="project" value="InterPro"/>
</dbReference>
<evidence type="ECO:0000256" key="2">
    <source>
        <dbReference type="ARBA" id="ARBA00023315"/>
    </source>
</evidence>
<dbReference type="EMBL" id="CAEZSF010000003">
    <property type="protein sequence ID" value="CAB4529594.1"/>
    <property type="molecule type" value="Genomic_DNA"/>
</dbReference>
<feature type="domain" description="N-acetyltransferase" evidence="3">
    <location>
        <begin position="1"/>
        <end position="162"/>
    </location>
</feature>
<dbReference type="PANTHER" id="PTHR43072">
    <property type="entry name" value="N-ACETYLTRANSFERASE"/>
    <property type="match status" value="1"/>
</dbReference>
<protein>
    <submittedName>
        <fullName evidence="6">Unannotated protein</fullName>
    </submittedName>
</protein>
<dbReference type="EMBL" id="CAEZYU010000082">
    <property type="protein sequence ID" value="CAB4750479.1"/>
    <property type="molecule type" value="Genomic_DNA"/>
</dbReference>
<evidence type="ECO:0000313" key="5">
    <source>
        <dbReference type="EMBL" id="CAB4750479.1"/>
    </source>
</evidence>
<dbReference type="SUPFAM" id="SSF55729">
    <property type="entry name" value="Acyl-CoA N-acyltransferases (Nat)"/>
    <property type="match status" value="1"/>
</dbReference>
<dbReference type="InterPro" id="IPR016181">
    <property type="entry name" value="Acyl_CoA_acyltransferase"/>
</dbReference>
<reference evidence="6" key="1">
    <citation type="submission" date="2020-05" db="EMBL/GenBank/DDBJ databases">
        <authorList>
            <person name="Chiriac C."/>
            <person name="Salcher M."/>
            <person name="Ghai R."/>
            <person name="Kavagutti S V."/>
        </authorList>
    </citation>
    <scope>NUCLEOTIDE SEQUENCE</scope>
</reference>